<dbReference type="AlphaFoldDB" id="A0A6L6X862"/>
<keyword evidence="3" id="KW-1185">Reference proteome</keyword>
<proteinExistence type="predicted"/>
<evidence type="ECO:0000313" key="2">
    <source>
        <dbReference type="EMBL" id="MVO89780.1"/>
    </source>
</evidence>
<feature type="region of interest" description="Disordered" evidence="1">
    <location>
        <begin position="1"/>
        <end position="44"/>
    </location>
</feature>
<gene>
    <name evidence="2" type="ORF">GPA10_34780</name>
</gene>
<evidence type="ECO:0000313" key="3">
    <source>
        <dbReference type="Proteomes" id="UP000483802"/>
    </source>
</evidence>
<comment type="caution">
    <text evidence="2">The sequence shown here is derived from an EMBL/GenBank/DDBJ whole genome shotgun (WGS) entry which is preliminary data.</text>
</comment>
<dbReference type="Proteomes" id="UP000483802">
    <property type="component" value="Unassembled WGS sequence"/>
</dbReference>
<sequence length="56" mass="5844">MNSCGPEGNRPERTGAGQGGPGRPARTLDCPHHGRRVSWDGTRSTVPTCLAASISQ</sequence>
<accession>A0A6L6X862</accession>
<organism evidence="2 3">
    <name type="scientific">Streptomyces typhae</name>
    <dbReference type="NCBI Taxonomy" id="2681492"/>
    <lineage>
        <taxon>Bacteria</taxon>
        <taxon>Bacillati</taxon>
        <taxon>Actinomycetota</taxon>
        <taxon>Actinomycetes</taxon>
        <taxon>Kitasatosporales</taxon>
        <taxon>Streptomycetaceae</taxon>
        <taxon>Streptomyces</taxon>
    </lineage>
</organism>
<protein>
    <submittedName>
        <fullName evidence="2">Uncharacterized protein</fullName>
    </submittedName>
</protein>
<dbReference type="EMBL" id="WPNZ01000027">
    <property type="protein sequence ID" value="MVO89780.1"/>
    <property type="molecule type" value="Genomic_DNA"/>
</dbReference>
<reference evidence="2 3" key="1">
    <citation type="submission" date="2019-11" db="EMBL/GenBank/DDBJ databases">
        <title>Streptomyces typhae sp. nov., a novel endophytic actinomycete isolated from the root of cattail pollen (Typha angustifolia L.).</title>
        <authorList>
            <person name="Peng C."/>
        </authorList>
    </citation>
    <scope>NUCLEOTIDE SEQUENCE [LARGE SCALE GENOMIC DNA]</scope>
    <source>
        <strain evidence="3">p1417</strain>
    </source>
</reference>
<evidence type="ECO:0000256" key="1">
    <source>
        <dbReference type="SAM" id="MobiDB-lite"/>
    </source>
</evidence>
<name>A0A6L6X862_9ACTN</name>